<evidence type="ECO:0000313" key="3">
    <source>
        <dbReference type="Proteomes" id="UP000254051"/>
    </source>
</evidence>
<name>A0A316A5J5_9FIRM</name>
<keyword evidence="3" id="KW-1185">Reference proteome</keyword>
<organism evidence="2 3">
    <name type="scientific">Faecalicatena contorta</name>
    <dbReference type="NCBI Taxonomy" id="39482"/>
    <lineage>
        <taxon>Bacteria</taxon>
        <taxon>Bacillati</taxon>
        <taxon>Bacillota</taxon>
        <taxon>Clostridia</taxon>
        <taxon>Lachnospirales</taxon>
        <taxon>Lachnospiraceae</taxon>
        <taxon>Faecalicatena</taxon>
    </lineage>
</organism>
<protein>
    <recommendedName>
        <fullName evidence="4">Flagellar hook-length control protein FliK</fullName>
    </recommendedName>
</protein>
<proteinExistence type="predicted"/>
<evidence type="ECO:0000256" key="1">
    <source>
        <dbReference type="SAM" id="MobiDB-lite"/>
    </source>
</evidence>
<dbReference type="Proteomes" id="UP000254051">
    <property type="component" value="Unassembled WGS sequence"/>
</dbReference>
<reference evidence="3" key="1">
    <citation type="submission" date="2017-07" db="EMBL/GenBank/DDBJ databases">
        <authorList>
            <person name="Varghese N."/>
            <person name="Submissions S."/>
        </authorList>
    </citation>
    <scope>NUCLEOTIDE SEQUENCE [LARGE SCALE GENOMIC DNA]</scope>
    <source>
        <strain evidence="3">NLAE-zl-C134</strain>
    </source>
</reference>
<accession>A0A316A5J5</accession>
<dbReference type="EMBL" id="UHJJ01000001">
    <property type="protein sequence ID" value="SUQ12766.1"/>
    <property type="molecule type" value="Genomic_DNA"/>
</dbReference>
<evidence type="ECO:0008006" key="4">
    <source>
        <dbReference type="Google" id="ProtNLM"/>
    </source>
</evidence>
<sequence length="503" mass="57456">MNHSLYTYAHYNIYIDKKDRKIITVGEKMSNILKVTTPMTGYDNSNQVRANPVKTTDPSIQGQVNPERVMKPDARSDSAQGQDVGLKFQYESNYGTFIQQMKESPGMAEEFSKLFMRGMGTLAQSGMGEDFAKNLAEFLRMIEVRPQELPGLLKGQNNAAVRFSGAFFSLFRQVMNSNSPLELKAGILDFLRRYTDMAETPHLMENIRQTLNQIKGQMYPDGRERLEQLEGQINYNAPGKEMRENLETIRGQVLPFLNLYISRSHERGSMRDLAALLASYAARCENGMPDRVLDSFEQLLRYPGMQKYFQGFESSVLFQVLANTEFEKVSKENQWMNKFTELVRAGMAGEAGIEQKAVFQNLMQSILLNESVYMPVLHMMLPLQVGGRLMFAEMWVDPDAQGQGEQKEPGKRAVQGLIKFDIEDVGFFDMYFVYQDGNIRMQLNCPEKLEDKSRKITEDITKIMTENGIRAEEIFVETGQESIAISDAFPKIFERKNSVNVRI</sequence>
<evidence type="ECO:0000313" key="2">
    <source>
        <dbReference type="EMBL" id="SUQ12766.1"/>
    </source>
</evidence>
<dbReference type="AlphaFoldDB" id="A0A316A5J5"/>
<gene>
    <name evidence="2" type="ORF">SAMN05216529_101663</name>
</gene>
<feature type="region of interest" description="Disordered" evidence="1">
    <location>
        <begin position="43"/>
        <end position="63"/>
    </location>
</feature>